<sequence length="213" mass="23930">MSKFEAIFFDMDGLLVETEALSFESTKETFVARGIEMTKEWFIDEHLGKGISTLELARKKGFSEDEVQKLRTMRRQRYVELLEEKAKPVEGALETLELLRGHFLMAVVTGSYRNQYNILMQRTGFGHFFDFSVTGDDVVHFKPHPEPYLRALGISEKSKGSCLVLEDSGNGTQAAKAAGLTCYAIPDVLTKTHDFSTADKVLQSIRDVPALVL</sequence>
<evidence type="ECO:0000256" key="5">
    <source>
        <dbReference type="ARBA" id="ARBA00023277"/>
    </source>
</evidence>
<dbReference type="Gene3D" id="3.40.50.1000">
    <property type="entry name" value="HAD superfamily/HAD-like"/>
    <property type="match status" value="1"/>
</dbReference>
<name>A0A1F6DXV6_9BACT</name>
<comment type="caution">
    <text evidence="6">The sequence shown here is derived from an EMBL/GenBank/DDBJ whole genome shotgun (WGS) entry which is preliminary data.</text>
</comment>
<dbReference type="NCBIfam" id="TIGR01509">
    <property type="entry name" value="HAD-SF-IA-v3"/>
    <property type="match status" value="1"/>
</dbReference>
<evidence type="ECO:0000256" key="3">
    <source>
        <dbReference type="ARBA" id="ARBA00022723"/>
    </source>
</evidence>
<dbReference type="AlphaFoldDB" id="A0A1F6DXV6"/>
<dbReference type="SUPFAM" id="SSF56784">
    <property type="entry name" value="HAD-like"/>
    <property type="match status" value="1"/>
</dbReference>
<dbReference type="InterPro" id="IPR023214">
    <property type="entry name" value="HAD_sf"/>
</dbReference>
<dbReference type="InterPro" id="IPR023198">
    <property type="entry name" value="PGP-like_dom2"/>
</dbReference>
<evidence type="ECO:0000256" key="2">
    <source>
        <dbReference type="ARBA" id="ARBA00006171"/>
    </source>
</evidence>
<dbReference type="Pfam" id="PF13419">
    <property type="entry name" value="HAD_2"/>
    <property type="match status" value="1"/>
</dbReference>
<keyword evidence="5" id="KW-0119">Carbohydrate metabolism</keyword>
<dbReference type="SFLD" id="SFLDG01129">
    <property type="entry name" value="C1.5:_HAD__Beta-PGM__Phosphata"/>
    <property type="match status" value="1"/>
</dbReference>
<evidence type="ECO:0008006" key="8">
    <source>
        <dbReference type="Google" id="ProtNLM"/>
    </source>
</evidence>
<keyword evidence="3" id="KW-0479">Metal-binding</keyword>
<dbReference type="InterPro" id="IPR006439">
    <property type="entry name" value="HAD-SF_hydro_IA"/>
</dbReference>
<dbReference type="GO" id="GO:0046872">
    <property type="term" value="F:metal ion binding"/>
    <property type="evidence" value="ECO:0007669"/>
    <property type="project" value="UniProtKB-KW"/>
</dbReference>
<dbReference type="Gene3D" id="1.10.150.240">
    <property type="entry name" value="Putative phosphatase, domain 2"/>
    <property type="match status" value="1"/>
</dbReference>
<dbReference type="InterPro" id="IPR041492">
    <property type="entry name" value="HAD_2"/>
</dbReference>
<reference evidence="6 7" key="1">
    <citation type="journal article" date="2016" name="Nat. Commun.">
        <title>Thousands of microbial genomes shed light on interconnected biogeochemical processes in an aquifer system.</title>
        <authorList>
            <person name="Anantharaman K."/>
            <person name="Brown C.T."/>
            <person name="Hug L.A."/>
            <person name="Sharon I."/>
            <person name="Castelle C.J."/>
            <person name="Probst A.J."/>
            <person name="Thomas B.C."/>
            <person name="Singh A."/>
            <person name="Wilkins M.J."/>
            <person name="Karaoz U."/>
            <person name="Brodie E.L."/>
            <person name="Williams K.H."/>
            <person name="Hubbard S.S."/>
            <person name="Banfield J.F."/>
        </authorList>
    </citation>
    <scope>NUCLEOTIDE SEQUENCE [LARGE SCALE GENOMIC DNA]</scope>
</reference>
<gene>
    <name evidence="6" type="ORF">A3D71_03040</name>
</gene>
<dbReference type="STRING" id="1798497.A3D71_03040"/>
<organism evidence="6 7">
    <name type="scientific">Candidatus Kaiserbacteria bacterium RIFCSPHIGHO2_02_FULL_55_20</name>
    <dbReference type="NCBI Taxonomy" id="1798497"/>
    <lineage>
        <taxon>Bacteria</taxon>
        <taxon>Candidatus Kaiseribacteriota</taxon>
    </lineage>
</organism>
<dbReference type="GO" id="GO:0003824">
    <property type="term" value="F:catalytic activity"/>
    <property type="evidence" value="ECO:0007669"/>
    <property type="project" value="UniProtKB-ARBA"/>
</dbReference>
<evidence type="ECO:0000313" key="6">
    <source>
        <dbReference type="EMBL" id="OGG66226.1"/>
    </source>
</evidence>
<protein>
    <recommendedName>
        <fullName evidence="8">Phosphatase</fullName>
    </recommendedName>
</protein>
<dbReference type="EMBL" id="MFLK01000017">
    <property type="protein sequence ID" value="OGG66226.1"/>
    <property type="molecule type" value="Genomic_DNA"/>
</dbReference>
<dbReference type="PRINTS" id="PR00413">
    <property type="entry name" value="HADHALOGNASE"/>
</dbReference>
<evidence type="ECO:0000256" key="1">
    <source>
        <dbReference type="ARBA" id="ARBA00001946"/>
    </source>
</evidence>
<dbReference type="Proteomes" id="UP000177652">
    <property type="component" value="Unassembled WGS sequence"/>
</dbReference>
<dbReference type="InterPro" id="IPR036412">
    <property type="entry name" value="HAD-like_sf"/>
</dbReference>
<dbReference type="InterPro" id="IPR051600">
    <property type="entry name" value="Beta-PGM-like"/>
</dbReference>
<dbReference type="PANTHER" id="PTHR46193">
    <property type="entry name" value="6-PHOSPHOGLUCONATE PHOSPHATASE"/>
    <property type="match status" value="1"/>
</dbReference>
<evidence type="ECO:0000313" key="7">
    <source>
        <dbReference type="Proteomes" id="UP000177652"/>
    </source>
</evidence>
<proteinExistence type="inferred from homology"/>
<accession>A0A1F6DXV6</accession>
<keyword evidence="4" id="KW-0460">Magnesium</keyword>
<dbReference type="SFLD" id="SFLDS00003">
    <property type="entry name" value="Haloacid_Dehalogenase"/>
    <property type="match status" value="1"/>
</dbReference>
<dbReference type="PANTHER" id="PTHR46193:SF18">
    <property type="entry name" value="HEXITOL PHOSPHATASE B"/>
    <property type="match status" value="1"/>
</dbReference>
<evidence type="ECO:0000256" key="4">
    <source>
        <dbReference type="ARBA" id="ARBA00022842"/>
    </source>
</evidence>
<comment type="similarity">
    <text evidence="2">Belongs to the HAD-like hydrolase superfamily. CbbY/CbbZ/Gph/YieH family.</text>
</comment>
<comment type="cofactor">
    <cofactor evidence="1">
        <name>Mg(2+)</name>
        <dbReference type="ChEBI" id="CHEBI:18420"/>
    </cofactor>
</comment>